<dbReference type="GO" id="GO:0016477">
    <property type="term" value="P:cell migration"/>
    <property type="evidence" value="ECO:0007669"/>
    <property type="project" value="TreeGrafter"/>
</dbReference>
<dbReference type="CDD" id="cd00174">
    <property type="entry name" value="SH3"/>
    <property type="match status" value="1"/>
</dbReference>
<evidence type="ECO:0000256" key="2">
    <source>
        <dbReference type="ARBA" id="ARBA00022658"/>
    </source>
</evidence>
<keyword evidence="3" id="KW-0862">Zinc</keyword>
<feature type="domain" description="Phorbol-ester/DAG-type" evidence="5">
    <location>
        <begin position="528"/>
        <end position="576"/>
    </location>
</feature>
<dbReference type="SMART" id="SM00252">
    <property type="entry name" value="SH2"/>
    <property type="match status" value="1"/>
</dbReference>
<dbReference type="InterPro" id="IPR035899">
    <property type="entry name" value="DBL_dom_sf"/>
</dbReference>
<dbReference type="SMART" id="SM00326">
    <property type="entry name" value="SH3"/>
    <property type="match status" value="1"/>
</dbReference>
<dbReference type="AlphaFoldDB" id="A0A9N9QNM1"/>
<evidence type="ECO:0000256" key="3">
    <source>
        <dbReference type="ARBA" id="ARBA00022771"/>
    </source>
</evidence>
<dbReference type="OrthoDB" id="5340910at2759"/>
<dbReference type="Gene3D" id="2.30.29.30">
    <property type="entry name" value="Pleckstrin-homology domain (PH domain)/Phosphotyrosine-binding domain (PTB)"/>
    <property type="match status" value="1"/>
</dbReference>
<evidence type="ECO:0000313" key="7">
    <source>
        <dbReference type="Proteomes" id="UP001152799"/>
    </source>
</evidence>
<evidence type="ECO:0000256" key="4">
    <source>
        <dbReference type="ARBA" id="ARBA00022999"/>
    </source>
</evidence>
<sequence>MATAYIPESDELWKECAEWLTRWEMIRPDHEAHWSESTIADFADILRDGVLLCKLLNKIDPGCIDLKDVSLKPTMTQVFCLRNINLFLKTCQSSFGMFDLFKGAMLLDPSNIHEVLCTLSKLSRTEKALKTGIPGFSIPKVKIREEAYIFQSLTEIIGSQPPSYRDSGQSIISIDSAVTNEEIYQDLILVRCAIEQTQPQERRDFVIRELLDTEKNYVDLLNKLKMYFMVPLQNQMRPEDHATVFHKIKELYEIHSAFLVELTKIRTNKNIMFVLGRLSQIFQKFKERFLIYGSYCANLTRATNLLQDLCNQDYGFNETVIKHEKEVNNRRFKLRDVLFVPMQRILKYHLLLDNLTTDEHNEEYVEMDRAHEAMKDVASYIDEVVKHSNVINYLQDHIVDWKHEPEMNISSYGKLIKDAELKMKAHDDQKTRNRYMFIFDKAILICKAQNNQFAFRDILNIMEYHVEEIHNAAVLNNQGDSNYKFRLVKNGKQITIWAHTLELKEQIVWAINEAHDNIRPKSLAHTDHILELTTFANPIQCMYCCKYLKGLIFQGYLCQICNCAVHKECIQISGGCGVSPLRLQASIPNGTSDRDPLRNQLWYVGEIDRSTASEKLIRRENGTFLIRRNRDSTHSHTISLKWSGRVKHMRIKLKIDGDIRKYYLSEFKFFSSIEEMILRYENYSLEENFDSMADDVKLLYPFHQLRAVALRNYDAIDRSQLSFKEKEIIIVIGKDGYKEGWWKGQTEDDQIGYFRVSFIKLEGEVQFD</sequence>
<keyword evidence="4" id="KW-0727">SH2 domain</keyword>
<dbReference type="Gene3D" id="1.20.900.10">
    <property type="entry name" value="Dbl homology (DH) domain"/>
    <property type="match status" value="1"/>
</dbReference>
<dbReference type="InterPro" id="IPR036860">
    <property type="entry name" value="SH2_dom_sf"/>
</dbReference>
<dbReference type="GO" id="GO:0048468">
    <property type="term" value="P:cell development"/>
    <property type="evidence" value="ECO:0007669"/>
    <property type="project" value="UniProtKB-ARBA"/>
</dbReference>
<evidence type="ECO:0000313" key="6">
    <source>
        <dbReference type="EMBL" id="CAG9766734.1"/>
    </source>
</evidence>
<dbReference type="InterPro" id="IPR001452">
    <property type="entry name" value="SH3_domain"/>
</dbReference>
<dbReference type="SUPFAM" id="SSF55550">
    <property type="entry name" value="SH2 domain"/>
    <property type="match status" value="1"/>
</dbReference>
<dbReference type="GO" id="GO:0005085">
    <property type="term" value="F:guanyl-nucleotide exchange factor activity"/>
    <property type="evidence" value="ECO:0007669"/>
    <property type="project" value="UniProtKB-KW"/>
</dbReference>
<dbReference type="CDD" id="cd21201">
    <property type="entry name" value="CH_VAV"/>
    <property type="match status" value="1"/>
</dbReference>
<dbReference type="InterPro" id="IPR055251">
    <property type="entry name" value="SOS1_NGEF_PH"/>
</dbReference>
<dbReference type="InterPro" id="IPR000219">
    <property type="entry name" value="DH_dom"/>
</dbReference>
<dbReference type="Proteomes" id="UP001152799">
    <property type="component" value="Chromosome 3"/>
</dbReference>
<evidence type="ECO:0000259" key="5">
    <source>
        <dbReference type="PROSITE" id="PS00479"/>
    </source>
</evidence>
<dbReference type="GO" id="GO:0008270">
    <property type="term" value="F:zinc ion binding"/>
    <property type="evidence" value="ECO:0007669"/>
    <property type="project" value="UniProtKB-KW"/>
</dbReference>
<dbReference type="GO" id="GO:0005737">
    <property type="term" value="C:cytoplasm"/>
    <property type="evidence" value="ECO:0007669"/>
    <property type="project" value="TreeGrafter"/>
</dbReference>
<dbReference type="Pfam" id="PF00017">
    <property type="entry name" value="SH2"/>
    <property type="match status" value="1"/>
</dbReference>
<dbReference type="Gene3D" id="3.30.505.10">
    <property type="entry name" value="SH2 domain"/>
    <property type="match status" value="1"/>
</dbReference>
<dbReference type="Gene3D" id="1.10.418.10">
    <property type="entry name" value="Calponin-like domain"/>
    <property type="match status" value="1"/>
</dbReference>
<dbReference type="InterPro" id="IPR002219">
    <property type="entry name" value="PKC_DAG/PE"/>
</dbReference>
<dbReference type="Gene3D" id="2.30.30.40">
    <property type="entry name" value="SH3 Domains"/>
    <property type="match status" value="1"/>
</dbReference>
<dbReference type="Pfam" id="PF00307">
    <property type="entry name" value="CH"/>
    <property type="match status" value="1"/>
</dbReference>
<proteinExistence type="predicted"/>
<dbReference type="InterPro" id="IPR000980">
    <property type="entry name" value="SH2"/>
</dbReference>
<dbReference type="PROSITE" id="PS00479">
    <property type="entry name" value="ZF_DAG_PE_1"/>
    <property type="match status" value="1"/>
</dbReference>
<dbReference type="PANTHER" id="PTHR45818:SF3">
    <property type="entry name" value="PROTEIN VAV"/>
    <property type="match status" value="1"/>
</dbReference>
<dbReference type="InterPro" id="IPR011993">
    <property type="entry name" value="PH-like_dom_sf"/>
</dbReference>
<reference evidence="6" key="1">
    <citation type="submission" date="2022-01" db="EMBL/GenBank/DDBJ databases">
        <authorList>
            <person name="King R."/>
        </authorList>
    </citation>
    <scope>NUCLEOTIDE SEQUENCE</scope>
</reference>
<dbReference type="Pfam" id="PF22697">
    <property type="entry name" value="SOS1_NGEF_PH"/>
    <property type="match status" value="1"/>
</dbReference>
<keyword evidence="3" id="KW-0479">Metal-binding</keyword>
<dbReference type="SUPFAM" id="SSF50044">
    <property type="entry name" value="SH3-domain"/>
    <property type="match status" value="1"/>
</dbReference>
<dbReference type="Pfam" id="PF00621">
    <property type="entry name" value="RhoGEF"/>
    <property type="match status" value="1"/>
</dbReference>
<evidence type="ECO:0000256" key="1">
    <source>
        <dbReference type="ARBA" id="ARBA00022443"/>
    </source>
</evidence>
<dbReference type="SUPFAM" id="SSF47576">
    <property type="entry name" value="Calponin-homology domain, CH-domain"/>
    <property type="match status" value="1"/>
</dbReference>
<keyword evidence="1" id="KW-0728">SH3 domain</keyword>
<protein>
    <recommendedName>
        <fullName evidence="5">Phorbol-ester/DAG-type domain-containing protein</fullName>
    </recommendedName>
</protein>
<dbReference type="PANTHER" id="PTHR45818">
    <property type="entry name" value="PROTEIN VAV"/>
    <property type="match status" value="1"/>
</dbReference>
<dbReference type="InterPro" id="IPR036872">
    <property type="entry name" value="CH_dom_sf"/>
</dbReference>
<dbReference type="Gene3D" id="3.30.60.20">
    <property type="match status" value="1"/>
</dbReference>
<organism evidence="6 7">
    <name type="scientific">Ceutorhynchus assimilis</name>
    <name type="common">cabbage seed weevil</name>
    <dbReference type="NCBI Taxonomy" id="467358"/>
    <lineage>
        <taxon>Eukaryota</taxon>
        <taxon>Metazoa</taxon>
        <taxon>Ecdysozoa</taxon>
        <taxon>Arthropoda</taxon>
        <taxon>Hexapoda</taxon>
        <taxon>Insecta</taxon>
        <taxon>Pterygota</taxon>
        <taxon>Neoptera</taxon>
        <taxon>Endopterygota</taxon>
        <taxon>Coleoptera</taxon>
        <taxon>Polyphaga</taxon>
        <taxon>Cucujiformia</taxon>
        <taxon>Curculionidae</taxon>
        <taxon>Ceutorhynchinae</taxon>
        <taxon>Ceutorhynchus</taxon>
    </lineage>
</organism>
<dbReference type="EMBL" id="OU892279">
    <property type="protein sequence ID" value="CAG9766734.1"/>
    <property type="molecule type" value="Genomic_DNA"/>
</dbReference>
<dbReference type="InterPro" id="IPR036028">
    <property type="entry name" value="SH3-like_dom_sf"/>
</dbReference>
<dbReference type="InterPro" id="IPR001715">
    <property type="entry name" value="CH_dom"/>
</dbReference>
<dbReference type="CDD" id="cd20810">
    <property type="entry name" value="C1_VAV"/>
    <property type="match status" value="1"/>
</dbReference>
<accession>A0A9N9QNM1</accession>
<dbReference type="Pfam" id="PF00018">
    <property type="entry name" value="SH3_1"/>
    <property type="match status" value="1"/>
</dbReference>
<dbReference type="SMART" id="SM00325">
    <property type="entry name" value="RhoGEF"/>
    <property type="match status" value="1"/>
</dbReference>
<dbReference type="SUPFAM" id="SSF48065">
    <property type="entry name" value="DBL homology domain (DH-domain)"/>
    <property type="match status" value="1"/>
</dbReference>
<gene>
    <name evidence="6" type="ORF">CEUTPL_LOCUS7308</name>
</gene>
<name>A0A9N9QNM1_9CUCU</name>
<dbReference type="PRINTS" id="PR00401">
    <property type="entry name" value="SH2DOMAIN"/>
</dbReference>
<dbReference type="SMART" id="SM00033">
    <property type="entry name" value="CH"/>
    <property type="match status" value="1"/>
</dbReference>
<keyword evidence="2" id="KW-0344">Guanine-nucleotide releasing factor</keyword>
<dbReference type="GO" id="GO:0009653">
    <property type="term" value="P:anatomical structure morphogenesis"/>
    <property type="evidence" value="ECO:0007669"/>
    <property type="project" value="UniProtKB-ARBA"/>
</dbReference>
<dbReference type="SUPFAM" id="SSF50729">
    <property type="entry name" value="PH domain-like"/>
    <property type="match status" value="1"/>
</dbReference>
<dbReference type="CDD" id="cd00160">
    <property type="entry name" value="RhoGEF"/>
    <property type="match status" value="1"/>
</dbReference>
<keyword evidence="3" id="KW-0863">Zinc-finger</keyword>
<keyword evidence="7" id="KW-1185">Reference proteome</keyword>